<evidence type="ECO:0000313" key="2">
    <source>
        <dbReference type="EMBL" id="CAB3743971.1"/>
    </source>
</evidence>
<dbReference type="Proteomes" id="UP000494269">
    <property type="component" value="Unassembled WGS sequence"/>
</dbReference>
<dbReference type="InterPro" id="IPR015942">
    <property type="entry name" value="Asp/Glu/hydantoin_racemase"/>
</dbReference>
<comment type="similarity">
    <text evidence="1">Belongs to the HyuE racemase family.</text>
</comment>
<dbReference type="GO" id="GO:0036348">
    <property type="term" value="F:hydantoin racemase activity"/>
    <property type="evidence" value="ECO:0007669"/>
    <property type="project" value="UniProtKB-EC"/>
</dbReference>
<dbReference type="EC" id="5.1.99.5" evidence="2"/>
<evidence type="ECO:0000256" key="1">
    <source>
        <dbReference type="ARBA" id="ARBA00038414"/>
    </source>
</evidence>
<dbReference type="PANTHER" id="PTHR28047:SF5">
    <property type="entry name" value="PROTEIN DCG1"/>
    <property type="match status" value="1"/>
</dbReference>
<dbReference type="GO" id="GO:0047661">
    <property type="term" value="F:amino-acid racemase activity"/>
    <property type="evidence" value="ECO:0007669"/>
    <property type="project" value="InterPro"/>
</dbReference>
<dbReference type="InterPro" id="IPR053714">
    <property type="entry name" value="Iso_Racemase_Enz_sf"/>
</dbReference>
<keyword evidence="3" id="KW-1185">Reference proteome</keyword>
<accession>A0A6S7C8Y3</accession>
<gene>
    <name evidence="2" type="primary">hyuA_4</name>
    <name evidence="2" type="ORF">LMG3441_06063</name>
</gene>
<sequence>MAQTLMEKPLMEQTLFVINPNSTQAVTDAFDAALEPLRMAGGPRIQCLTLAEGPAGVQTQMDVESVTLPLARRVRELDAEYGAAAAGYVIACFSDPGLHAVREVTAKPVLGISECGMLTALTLGQRVGVIAILRQSLPRHGRLFGAAGLSVRVAAELPLDLAVVELSDVARTRERLLQVGRRLRDEHLADVLVLGCAGMADYRGWLQAELGVPVVEPTQAAAAMAIGRIRLNWHGA</sequence>
<keyword evidence="2" id="KW-0413">Isomerase</keyword>
<organism evidence="2 3">
    <name type="scientific">Achromobacter kerstersii</name>
    <dbReference type="NCBI Taxonomy" id="1353890"/>
    <lineage>
        <taxon>Bacteria</taxon>
        <taxon>Pseudomonadati</taxon>
        <taxon>Pseudomonadota</taxon>
        <taxon>Betaproteobacteria</taxon>
        <taxon>Burkholderiales</taxon>
        <taxon>Alcaligenaceae</taxon>
        <taxon>Achromobacter</taxon>
    </lineage>
</organism>
<dbReference type="EMBL" id="CADIJQ010000019">
    <property type="protein sequence ID" value="CAB3743971.1"/>
    <property type="molecule type" value="Genomic_DNA"/>
</dbReference>
<protein>
    <submittedName>
        <fullName evidence="2">Hydantoin racemase</fullName>
        <ecNumber evidence="2">5.1.99.5</ecNumber>
    </submittedName>
</protein>
<reference evidence="2 3" key="1">
    <citation type="submission" date="2020-04" db="EMBL/GenBank/DDBJ databases">
        <authorList>
            <person name="De Canck E."/>
        </authorList>
    </citation>
    <scope>NUCLEOTIDE SEQUENCE [LARGE SCALE GENOMIC DNA]</scope>
    <source>
        <strain evidence="2 3">LMG 3441</strain>
    </source>
</reference>
<dbReference type="Pfam" id="PF01177">
    <property type="entry name" value="Asp_Glu_race"/>
    <property type="match status" value="1"/>
</dbReference>
<proteinExistence type="inferred from homology"/>
<name>A0A6S7C8Y3_9BURK</name>
<dbReference type="Gene3D" id="3.40.50.12500">
    <property type="match status" value="1"/>
</dbReference>
<evidence type="ECO:0000313" key="3">
    <source>
        <dbReference type="Proteomes" id="UP000494269"/>
    </source>
</evidence>
<dbReference type="PANTHER" id="PTHR28047">
    <property type="entry name" value="PROTEIN DCG1"/>
    <property type="match status" value="1"/>
</dbReference>
<dbReference type="AlphaFoldDB" id="A0A6S7C8Y3"/>
<dbReference type="InterPro" id="IPR052186">
    <property type="entry name" value="Hydantoin_racemase-like"/>
</dbReference>